<protein>
    <submittedName>
        <fullName evidence="1">Uncharacterized protein</fullName>
    </submittedName>
</protein>
<accession>A0ABW6P5R8</accession>
<name>A0ABW6P5R8_9NOCA</name>
<keyword evidence="2" id="KW-1185">Reference proteome</keyword>
<comment type="caution">
    <text evidence="1">The sequence shown here is derived from an EMBL/GenBank/DDBJ whole genome shotgun (WGS) entry which is preliminary data.</text>
</comment>
<evidence type="ECO:0000313" key="1">
    <source>
        <dbReference type="EMBL" id="MFF0498479.1"/>
    </source>
</evidence>
<organism evidence="1 2">
    <name type="scientific">Nocardia aobensis</name>
    <dbReference type="NCBI Taxonomy" id="257277"/>
    <lineage>
        <taxon>Bacteria</taxon>
        <taxon>Bacillati</taxon>
        <taxon>Actinomycetota</taxon>
        <taxon>Actinomycetes</taxon>
        <taxon>Mycobacteriales</taxon>
        <taxon>Nocardiaceae</taxon>
        <taxon>Nocardia</taxon>
    </lineage>
</organism>
<proteinExistence type="predicted"/>
<evidence type="ECO:0000313" key="2">
    <source>
        <dbReference type="Proteomes" id="UP001601442"/>
    </source>
</evidence>
<dbReference type="EMBL" id="JBIAMT010000003">
    <property type="protein sequence ID" value="MFF0498479.1"/>
    <property type="molecule type" value="Genomic_DNA"/>
</dbReference>
<gene>
    <name evidence="1" type="ORF">ACFYU5_18885</name>
</gene>
<dbReference type="Proteomes" id="UP001601442">
    <property type="component" value="Unassembled WGS sequence"/>
</dbReference>
<reference evidence="1 2" key="1">
    <citation type="submission" date="2024-10" db="EMBL/GenBank/DDBJ databases">
        <title>The Natural Products Discovery Center: Release of the First 8490 Sequenced Strains for Exploring Actinobacteria Biosynthetic Diversity.</title>
        <authorList>
            <person name="Kalkreuter E."/>
            <person name="Kautsar S.A."/>
            <person name="Yang D."/>
            <person name="Bader C.D."/>
            <person name="Teijaro C.N."/>
            <person name="Fluegel L."/>
            <person name="Davis C.M."/>
            <person name="Simpson J.R."/>
            <person name="Lauterbach L."/>
            <person name="Steele A.D."/>
            <person name="Gui C."/>
            <person name="Meng S."/>
            <person name="Li G."/>
            <person name="Viehrig K."/>
            <person name="Ye F."/>
            <person name="Su P."/>
            <person name="Kiefer A.F."/>
            <person name="Nichols A."/>
            <person name="Cepeda A.J."/>
            <person name="Yan W."/>
            <person name="Fan B."/>
            <person name="Jiang Y."/>
            <person name="Adhikari A."/>
            <person name="Zheng C.-J."/>
            <person name="Schuster L."/>
            <person name="Cowan T.M."/>
            <person name="Smanski M.J."/>
            <person name="Chevrette M.G."/>
            <person name="De Carvalho L.P.S."/>
            <person name="Shen B."/>
        </authorList>
    </citation>
    <scope>NUCLEOTIDE SEQUENCE [LARGE SCALE GENOMIC DNA]</scope>
    <source>
        <strain evidence="1 2">NPDC004119</strain>
    </source>
</reference>
<sequence length="116" mass="13161">MNLSVADVKEALESYEDEHGEGGWYFWKYEAPDSGVMIPGIGNVRVVDSVGGGEGSGEEMYLIFSVQPEGEKYAWNVKYYRKDGYYASFDGSNWDGGFFEVKKVQRTVTLFEEVRK</sequence>
<dbReference type="RefSeq" id="WP_387395937.1">
    <property type="nucleotide sequence ID" value="NZ_JBIAMT010000003.1"/>
</dbReference>